<dbReference type="PANTHER" id="PTHR24148">
    <property type="entry name" value="ANKYRIN REPEAT DOMAIN-CONTAINING PROTEIN 39 HOMOLOG-RELATED"/>
    <property type="match status" value="1"/>
</dbReference>
<dbReference type="Proteomes" id="UP001234581">
    <property type="component" value="Unassembled WGS sequence"/>
</dbReference>
<dbReference type="PANTHER" id="PTHR24148:SF64">
    <property type="entry name" value="HETEROKARYON INCOMPATIBILITY DOMAIN-CONTAINING PROTEIN"/>
    <property type="match status" value="1"/>
</dbReference>
<organism evidence="2 3">
    <name type="scientific">Lichtheimia ornata</name>
    <dbReference type="NCBI Taxonomy" id="688661"/>
    <lineage>
        <taxon>Eukaryota</taxon>
        <taxon>Fungi</taxon>
        <taxon>Fungi incertae sedis</taxon>
        <taxon>Mucoromycota</taxon>
        <taxon>Mucoromycotina</taxon>
        <taxon>Mucoromycetes</taxon>
        <taxon>Mucorales</taxon>
        <taxon>Lichtheimiaceae</taxon>
        <taxon>Lichtheimia</taxon>
    </lineage>
</organism>
<evidence type="ECO:0000313" key="3">
    <source>
        <dbReference type="Proteomes" id="UP001234581"/>
    </source>
</evidence>
<evidence type="ECO:0000313" key="2">
    <source>
        <dbReference type="EMBL" id="KAJ8652567.1"/>
    </source>
</evidence>
<proteinExistence type="predicted"/>
<evidence type="ECO:0000259" key="1">
    <source>
        <dbReference type="Pfam" id="PF06985"/>
    </source>
</evidence>
<dbReference type="EMBL" id="JARTCD010000100">
    <property type="protein sequence ID" value="KAJ8652567.1"/>
    <property type="molecule type" value="Genomic_DNA"/>
</dbReference>
<comment type="caution">
    <text evidence="2">The sequence shown here is derived from an EMBL/GenBank/DDBJ whole genome shotgun (WGS) entry which is preliminary data.</text>
</comment>
<dbReference type="RefSeq" id="XP_058337481.1">
    <property type="nucleotide sequence ID" value="XM_058491735.1"/>
</dbReference>
<sequence length="443" mass="52156">MISGSDEYNDPYKIDITLDDDDDDDEDNHRKLFFEEGLGALLSDPHFLLLHVPDNETKKMQIIRPANDSYHRKRMIKRINEAKPIPSFYYALSHLWGITKDYKHLWYDVGDHVDDENGEPVEPVSMRPEKRDTLLLLLKNHPDSYWWIDVLCARTDTPLDIMGDIYACCLACYAMIDCHAKVISQLCIERDDEPKNLDDAAWKFANTGDVDFVIPYKQYYEQDAPRIIDLLRILMESKWWQRVWTWQEMALPIGDVHLLSEETTTHRCQNITIILEDTRQLAGVIFTLYYAFETANDFEPRWLEPVYNWVNEMASTRKYNKDRIKRRKSALRFSYLIESLSSSTRRCMDPVDYVYGVLGLFRFKIPRMTDPDAVWQHFLTELEIYVEDIKNECFTQTRFVNMIHRHCKSEITGINKNAQLVNLLTAQNMADVYGDLITIVDMD</sequence>
<dbReference type="AlphaFoldDB" id="A0AAD7XWF1"/>
<reference evidence="2 3" key="1">
    <citation type="submission" date="2023-03" db="EMBL/GenBank/DDBJ databases">
        <title>Genome sequence of Lichtheimia ornata CBS 291.66.</title>
        <authorList>
            <person name="Mohabir J.T."/>
            <person name="Shea T.P."/>
            <person name="Kurbessoian T."/>
            <person name="Berby B."/>
            <person name="Fontaine J."/>
            <person name="Livny J."/>
            <person name="Gnirke A."/>
            <person name="Stajich J.E."/>
            <person name="Cuomo C.A."/>
        </authorList>
    </citation>
    <scope>NUCLEOTIDE SEQUENCE [LARGE SCALE GENOMIC DNA]</scope>
    <source>
        <strain evidence="2">CBS 291.66</strain>
    </source>
</reference>
<dbReference type="Pfam" id="PF06985">
    <property type="entry name" value="HET"/>
    <property type="match status" value="1"/>
</dbReference>
<dbReference type="InterPro" id="IPR010730">
    <property type="entry name" value="HET"/>
</dbReference>
<dbReference type="GeneID" id="83219171"/>
<keyword evidence="3" id="KW-1185">Reference proteome</keyword>
<protein>
    <recommendedName>
        <fullName evidence="1">Heterokaryon incompatibility domain-containing protein</fullName>
    </recommendedName>
</protein>
<accession>A0AAD7XWF1</accession>
<dbReference type="InterPro" id="IPR052895">
    <property type="entry name" value="HetReg/Transcr_Mod"/>
</dbReference>
<name>A0AAD7XWF1_9FUNG</name>
<gene>
    <name evidence="2" type="ORF">O0I10_011772</name>
</gene>
<feature type="domain" description="Heterokaryon incompatibility" evidence="1">
    <location>
        <begin position="89"/>
        <end position="248"/>
    </location>
</feature>